<keyword evidence="1" id="KW-0472">Membrane</keyword>
<dbReference type="Proteomes" id="UP000004263">
    <property type="component" value="Unassembled WGS sequence"/>
</dbReference>
<dbReference type="AlphaFoldDB" id="Q1N486"/>
<evidence type="ECO:0000313" key="2">
    <source>
        <dbReference type="EMBL" id="EAT12979.1"/>
    </source>
</evidence>
<feature type="transmembrane region" description="Helical" evidence="1">
    <location>
        <begin position="6"/>
        <end position="24"/>
    </location>
</feature>
<evidence type="ECO:0000313" key="3">
    <source>
        <dbReference type="Proteomes" id="UP000004263"/>
    </source>
</evidence>
<reference evidence="2 3" key="1">
    <citation type="submission" date="2006-03" db="EMBL/GenBank/DDBJ databases">
        <authorList>
            <person name="Pinhassi J."/>
            <person name="Pedros-Alio C."/>
            <person name="Ferriera S."/>
            <person name="Johnson J."/>
            <person name="Kravitz S."/>
            <person name="Halpern A."/>
            <person name="Remington K."/>
            <person name="Beeson K."/>
            <person name="Tran B."/>
            <person name="Rogers Y.-H."/>
            <person name="Friedman R."/>
            <person name="Venter J.C."/>
        </authorList>
    </citation>
    <scope>NUCLEOTIDE SEQUENCE [LARGE SCALE GENOMIC DNA]</scope>
    <source>
        <strain evidence="2 3">RED65</strain>
    </source>
</reference>
<dbReference type="EMBL" id="AAQH01000003">
    <property type="protein sequence ID" value="EAT12979.1"/>
    <property type="molecule type" value="Genomic_DNA"/>
</dbReference>
<keyword evidence="1" id="KW-0812">Transmembrane</keyword>
<dbReference type="RefSeq" id="WP_007018050.1">
    <property type="nucleotide sequence ID" value="NZ_CH724115.1"/>
</dbReference>
<dbReference type="OrthoDB" id="7863671at2"/>
<proteinExistence type="predicted"/>
<accession>Q1N486</accession>
<dbReference type="HOGENOM" id="CLU_144112_0_0_6"/>
<evidence type="ECO:0000256" key="1">
    <source>
        <dbReference type="SAM" id="Phobius"/>
    </source>
</evidence>
<organism evidence="2 3">
    <name type="scientific">Bermanella marisrubri</name>
    <dbReference type="NCBI Taxonomy" id="207949"/>
    <lineage>
        <taxon>Bacteria</taxon>
        <taxon>Pseudomonadati</taxon>
        <taxon>Pseudomonadota</taxon>
        <taxon>Gammaproteobacteria</taxon>
        <taxon>Oceanospirillales</taxon>
        <taxon>Oceanospirillaceae</taxon>
        <taxon>Bermanella</taxon>
    </lineage>
</organism>
<comment type="caution">
    <text evidence="2">The sequence shown here is derived from an EMBL/GenBank/DDBJ whole genome shotgun (WGS) entry which is preliminary data.</text>
</comment>
<dbReference type="STRING" id="207949.RED65_14822"/>
<evidence type="ECO:0008006" key="4">
    <source>
        <dbReference type="Google" id="ProtNLM"/>
    </source>
</evidence>
<sequence length="150" mass="16700">MGFLENIAQSLVISGLLILIIDAMALGFATFILTFFGVALMLTGLLMYIDIIPQTWNAALWSAAIITPIVGVILWKPLKRLQNQVSKEPVNSDFAEIEFELEEDVDSKGLTLYRYSGVDWKLKSQQPIAKGKLVRVVKKDVGAMWVEAVE</sequence>
<feature type="transmembrane region" description="Helical" evidence="1">
    <location>
        <begin position="55"/>
        <end position="75"/>
    </location>
</feature>
<keyword evidence="3" id="KW-1185">Reference proteome</keyword>
<gene>
    <name evidence="2" type="ORF">RED65_14822</name>
</gene>
<name>Q1N486_9GAMM</name>
<protein>
    <recommendedName>
        <fullName evidence="4">NfeD-like C-terminal domain-containing protein</fullName>
    </recommendedName>
</protein>
<keyword evidence="1" id="KW-1133">Transmembrane helix</keyword>